<dbReference type="EMBL" id="SNRW01019807">
    <property type="protein sequence ID" value="KAA6366034.1"/>
    <property type="molecule type" value="Genomic_DNA"/>
</dbReference>
<reference evidence="3 4" key="1">
    <citation type="submission" date="2019-03" db="EMBL/GenBank/DDBJ databases">
        <title>Single cell metagenomics reveals metabolic interactions within the superorganism composed of flagellate Streblomastix strix and complex community of Bacteroidetes bacteria on its surface.</title>
        <authorList>
            <person name="Treitli S.C."/>
            <person name="Kolisko M."/>
            <person name="Husnik F."/>
            <person name="Keeling P."/>
            <person name="Hampl V."/>
        </authorList>
    </citation>
    <scope>NUCLEOTIDE SEQUENCE [LARGE SCALE GENOMIC DNA]</scope>
    <source>
        <strain evidence="3">ST1C</strain>
    </source>
</reference>
<organism evidence="3 4">
    <name type="scientific">Streblomastix strix</name>
    <dbReference type="NCBI Taxonomy" id="222440"/>
    <lineage>
        <taxon>Eukaryota</taxon>
        <taxon>Metamonada</taxon>
        <taxon>Preaxostyla</taxon>
        <taxon>Oxymonadida</taxon>
        <taxon>Streblomastigidae</taxon>
        <taxon>Streblomastix</taxon>
    </lineage>
</organism>
<name>A0A5J4U6Y7_9EUKA</name>
<evidence type="ECO:0000313" key="3">
    <source>
        <dbReference type="EMBL" id="KAA6366034.1"/>
    </source>
</evidence>
<dbReference type="Proteomes" id="UP000324800">
    <property type="component" value="Unassembled WGS sequence"/>
</dbReference>
<evidence type="ECO:0000256" key="1">
    <source>
        <dbReference type="SAM" id="Coils"/>
    </source>
</evidence>
<proteinExistence type="predicted"/>
<feature type="coiled-coil region" evidence="1">
    <location>
        <begin position="174"/>
        <end position="204"/>
    </location>
</feature>
<evidence type="ECO:0000313" key="4">
    <source>
        <dbReference type="Proteomes" id="UP000324800"/>
    </source>
</evidence>
<evidence type="ECO:0000256" key="2">
    <source>
        <dbReference type="SAM" id="MobiDB-lite"/>
    </source>
</evidence>
<feature type="non-terminal residue" evidence="3">
    <location>
        <position position="270"/>
    </location>
</feature>
<protein>
    <submittedName>
        <fullName evidence="3">Uncharacterized protein</fullName>
    </submittedName>
</protein>
<dbReference type="AlphaFoldDB" id="A0A5J4U6Y7"/>
<feature type="region of interest" description="Disordered" evidence="2">
    <location>
        <begin position="242"/>
        <end position="270"/>
    </location>
</feature>
<accession>A0A5J4U6Y7</accession>
<comment type="caution">
    <text evidence="3">The sequence shown here is derived from an EMBL/GenBank/DDBJ whole genome shotgun (WGS) entry which is preliminary data.</text>
</comment>
<sequence length="270" mass="31849">MNLAMTIIELLSTKRLNMVFDQREKINELFKGKEKLIKLMKETFLNETIPEQLKESLAFSIFEWEIIENANDPCFTPILDFLLEQLKKEEERLHIHPYDAETEQKRNKYGLNTLDAILDAFCVFCLKDVQIQQEIANRGGIEIGIRYLAHQSVKVPINNEEDDETLHWSYWTIYDLLKRMNEFLNEEKEQKTQKKLENEDADVNVECEYCGQMVPFGLFLMHMKSHDALQDLHYEADESIQDIDNNKAKDEDENDSPQVVQKRVIEDIEV</sequence>
<keyword evidence="1" id="KW-0175">Coiled coil</keyword>
<gene>
    <name evidence="3" type="ORF">EZS28_038439</name>
</gene>